<dbReference type="GO" id="GO:0016787">
    <property type="term" value="F:hydrolase activity"/>
    <property type="evidence" value="ECO:0007669"/>
    <property type="project" value="InterPro"/>
</dbReference>
<keyword evidence="2" id="KW-1133">Transmembrane helix</keyword>
<keyword evidence="6" id="KW-1185">Reference proteome</keyword>
<evidence type="ECO:0000259" key="4">
    <source>
        <dbReference type="Pfam" id="PF13285"/>
    </source>
</evidence>
<protein>
    <submittedName>
        <fullName evidence="5">DUF4073 domain-containing protein</fullName>
    </submittedName>
</protein>
<dbReference type="Pfam" id="PF00149">
    <property type="entry name" value="Metallophos"/>
    <property type="match status" value="1"/>
</dbReference>
<dbReference type="RefSeq" id="WP_168886082.1">
    <property type="nucleotide sequence ID" value="NZ_JABAHY010000001.1"/>
</dbReference>
<reference evidence="5 6" key="1">
    <citation type="submission" date="2020-04" db="EMBL/GenBank/DDBJ databases">
        <title>Nesterenkonia sp. nov., isolated from marine sediment.</title>
        <authorList>
            <person name="Zhang G."/>
        </authorList>
    </citation>
    <scope>NUCLEOTIDE SEQUENCE [LARGE SCALE GENOMIC DNA]</scope>
    <source>
        <strain evidence="5 6">MY13</strain>
    </source>
</reference>
<evidence type="ECO:0000313" key="6">
    <source>
        <dbReference type="Proteomes" id="UP000523139"/>
    </source>
</evidence>
<proteinExistence type="predicted"/>
<organism evidence="5 6">
    <name type="scientific">Nesterenkonia sedimenti</name>
    <dbReference type="NCBI Taxonomy" id="1463632"/>
    <lineage>
        <taxon>Bacteria</taxon>
        <taxon>Bacillati</taxon>
        <taxon>Actinomycetota</taxon>
        <taxon>Actinomycetes</taxon>
        <taxon>Micrococcales</taxon>
        <taxon>Micrococcaceae</taxon>
        <taxon>Nesterenkonia</taxon>
    </lineage>
</organism>
<accession>A0A7X8TH47</accession>
<dbReference type="EMBL" id="JABAHY010000001">
    <property type="protein sequence ID" value="NLS08586.1"/>
    <property type="molecule type" value="Genomic_DNA"/>
</dbReference>
<evidence type="ECO:0000259" key="3">
    <source>
        <dbReference type="Pfam" id="PF00149"/>
    </source>
</evidence>
<feature type="domain" description="Calcineurin-like phosphoesterase" evidence="3">
    <location>
        <begin position="72"/>
        <end position="266"/>
    </location>
</feature>
<dbReference type="InterPro" id="IPR029052">
    <property type="entry name" value="Metallo-depent_PP-like"/>
</dbReference>
<dbReference type="Proteomes" id="UP000523139">
    <property type="component" value="Unassembled WGS sequence"/>
</dbReference>
<keyword evidence="2" id="KW-0472">Membrane</keyword>
<dbReference type="InterPro" id="IPR004843">
    <property type="entry name" value="Calcineurin-like_PHP"/>
</dbReference>
<evidence type="ECO:0000313" key="5">
    <source>
        <dbReference type="EMBL" id="NLS08586.1"/>
    </source>
</evidence>
<dbReference type="SUPFAM" id="SSF56300">
    <property type="entry name" value="Metallo-dependent phosphatases"/>
    <property type="match status" value="1"/>
</dbReference>
<evidence type="ECO:0000256" key="1">
    <source>
        <dbReference type="SAM" id="MobiDB-lite"/>
    </source>
</evidence>
<feature type="domain" description="DUF4073" evidence="4">
    <location>
        <begin position="269"/>
        <end position="346"/>
    </location>
</feature>
<feature type="transmembrane region" description="Helical" evidence="2">
    <location>
        <begin position="403"/>
        <end position="424"/>
    </location>
</feature>
<dbReference type="CDD" id="cd00838">
    <property type="entry name" value="MPP_superfamily"/>
    <property type="match status" value="1"/>
</dbReference>
<feature type="region of interest" description="Disordered" evidence="1">
    <location>
        <begin position="364"/>
        <end position="398"/>
    </location>
</feature>
<evidence type="ECO:0000256" key="2">
    <source>
        <dbReference type="SAM" id="Phobius"/>
    </source>
</evidence>
<dbReference type="Pfam" id="PF13285">
    <property type="entry name" value="DUF4073"/>
    <property type="match status" value="1"/>
</dbReference>
<dbReference type="InterPro" id="IPR025142">
    <property type="entry name" value="DUF4073"/>
</dbReference>
<dbReference type="AlphaFoldDB" id="A0A7X8TH47"/>
<feature type="compositionally biased region" description="Low complexity" evidence="1">
    <location>
        <begin position="372"/>
        <end position="383"/>
    </location>
</feature>
<sequence length="428" mass="46380">MLGSSLTLALGLTACGGGDGGNGGDTEHWRDATSVEDGGGMEQRIEDAQAEGTFNAMGLYEDWASYGALLDAFSDIQGDPEDLSEALPIYREMAPHADGLLMAGDIVDTGAQWEWYEIYEVMEEHAEILPPQLVAAIGNHERYAPGGFEANRDRFLTFAERDEVWGEYVLEGPGGDLPVIVFGQDAAGPTEVPMSTEQVQFILDRLQYWTEQDSQVILMNHYPLGDTISGSWLPWYPGQHQHNELLTEALANYPNAILLAGHVHYPPELGDWAVQRRTETGHPDGFWAVSTLSMHNGWDAEGENTEDVTEIVTGDINQGLTLDSYGDRVVIRSYDFHQGGEQIREITVPNPLVPYEADLLAAQPEPTEEAAETPSSEPAEAPTQEASEEDSGPLAATGATPGLLALGALALLALAAGAVSLRYARRRS</sequence>
<dbReference type="Gene3D" id="3.60.21.10">
    <property type="match status" value="1"/>
</dbReference>
<name>A0A7X8TH47_9MICC</name>
<keyword evidence="2" id="KW-0812">Transmembrane</keyword>
<comment type="caution">
    <text evidence="5">The sequence shown here is derived from an EMBL/GenBank/DDBJ whole genome shotgun (WGS) entry which is preliminary data.</text>
</comment>
<gene>
    <name evidence="5" type="ORF">HGQ17_00900</name>
</gene>